<accession>A0A968KUR5</accession>
<proteinExistence type="predicted"/>
<dbReference type="EMBL" id="JAATLK010000001">
    <property type="protein sequence ID" value="NIZ47569.1"/>
    <property type="molecule type" value="Genomic_DNA"/>
</dbReference>
<sequence>MKEEYYLRFQKAVARSNKWKLCANKNEYFYIDFLKDQKNVFLDPLTESLHVLERRLIEFFSINMIAAKRGLAVEDCIYDELRNEARLLSLSDVFQEMQQYPLTVTTMLYYLFQDKDTVTPALITIGNAYITDSSQPYWTSARLKEFYRTEPSKRTEKITSWLTFMDGTILTPSLKLIHPEIESKSLLFLTKIDQEITDTAYTFEPILIGEHGLMQFFGHC</sequence>
<comment type="caution">
    <text evidence="1">The sequence shown here is derived from an EMBL/GenBank/DDBJ whole genome shotgun (WGS) entry which is preliminary data.</text>
</comment>
<evidence type="ECO:0000313" key="2">
    <source>
        <dbReference type="Proteomes" id="UP000752013"/>
    </source>
</evidence>
<dbReference type="RefSeq" id="WP_167704041.1">
    <property type="nucleotide sequence ID" value="NZ_CP118168.1"/>
</dbReference>
<protein>
    <submittedName>
        <fullName evidence="1">Uncharacterized protein</fullName>
    </submittedName>
</protein>
<organism evidence="1 2">
    <name type="scientific">Entomospira nematocerorum</name>
    <dbReference type="NCBI Taxonomy" id="2719987"/>
    <lineage>
        <taxon>Bacteria</taxon>
        <taxon>Pseudomonadati</taxon>
        <taxon>Spirochaetota</taxon>
        <taxon>Spirochaetia</taxon>
        <taxon>Spirochaetales</taxon>
        <taxon>Spirochaetaceae</taxon>
        <taxon>Entomospira</taxon>
    </lineage>
</organism>
<gene>
    <name evidence="1" type="ORF">HCT46_06565</name>
</gene>
<evidence type="ECO:0000313" key="1">
    <source>
        <dbReference type="EMBL" id="NIZ47569.1"/>
    </source>
</evidence>
<name>A0A968KUR5_9SPIO</name>
<dbReference type="Proteomes" id="UP000752013">
    <property type="component" value="Unassembled WGS sequence"/>
</dbReference>
<keyword evidence="2" id="KW-1185">Reference proteome</keyword>
<dbReference type="AlphaFoldDB" id="A0A968KUR5"/>
<reference evidence="1" key="1">
    <citation type="submission" date="2020-03" db="EMBL/GenBank/DDBJ databases">
        <title>Spirochaetal bacteria isolated from arthropods constitute a novel genus Entomospira genus novum within the order Spirochaetales.</title>
        <authorList>
            <person name="Grana-Miraglia L."/>
            <person name="Sikutova S."/>
            <person name="Fingerle V."/>
            <person name="Sing A."/>
            <person name="Castillo-Ramirez S."/>
            <person name="Margos G."/>
            <person name="Rudolf I."/>
        </authorList>
    </citation>
    <scope>NUCLEOTIDE SEQUENCE</scope>
    <source>
        <strain evidence="1">BR208</strain>
    </source>
</reference>